<dbReference type="Pfam" id="PF14070">
    <property type="entry name" value="YjfB_motility"/>
    <property type="match status" value="1"/>
</dbReference>
<evidence type="ECO:0000313" key="1">
    <source>
        <dbReference type="EMBL" id="MBB5335747.1"/>
    </source>
</evidence>
<dbReference type="AlphaFoldDB" id="A0A840UJC6"/>
<keyword evidence="2" id="KW-1185">Reference proteome</keyword>
<accession>A0A840UJC6</accession>
<name>A0A840UJC6_9FIRM</name>
<gene>
    <name evidence="1" type="ORF">HNR32_000881</name>
</gene>
<protein>
    <recommendedName>
        <fullName evidence="3">Motility protein</fullName>
    </recommendedName>
</protein>
<dbReference type="Proteomes" id="UP000559117">
    <property type="component" value="Unassembled WGS sequence"/>
</dbReference>
<evidence type="ECO:0008006" key="3">
    <source>
        <dbReference type="Google" id="ProtNLM"/>
    </source>
</evidence>
<reference evidence="1 2" key="1">
    <citation type="submission" date="2020-08" db="EMBL/GenBank/DDBJ databases">
        <title>Genomic Encyclopedia of Type Strains, Phase IV (KMG-IV): sequencing the most valuable type-strain genomes for metagenomic binning, comparative biology and taxonomic classification.</title>
        <authorList>
            <person name="Goeker M."/>
        </authorList>
    </citation>
    <scope>NUCLEOTIDE SEQUENCE [LARGE SCALE GENOMIC DNA]</scope>
    <source>
        <strain evidence="1 2">DSM 24661</strain>
    </source>
</reference>
<sequence>MVMKGMFRMDMNIAAMSVNMSQTQVQQDVGISALKKVYDQMESSTDMLSELSAGVSDSVGVNVDLSV</sequence>
<organism evidence="1 2">
    <name type="scientific">Pectinatus brassicae</name>
    <dbReference type="NCBI Taxonomy" id="862415"/>
    <lineage>
        <taxon>Bacteria</taxon>
        <taxon>Bacillati</taxon>
        <taxon>Bacillota</taxon>
        <taxon>Negativicutes</taxon>
        <taxon>Selenomonadales</taxon>
        <taxon>Selenomonadaceae</taxon>
        <taxon>Pectinatus</taxon>
    </lineage>
</organism>
<dbReference type="RefSeq" id="WP_231038138.1">
    <property type="nucleotide sequence ID" value="NZ_JACHFH010000008.1"/>
</dbReference>
<dbReference type="EMBL" id="JACHFH010000008">
    <property type="protein sequence ID" value="MBB5335747.1"/>
    <property type="molecule type" value="Genomic_DNA"/>
</dbReference>
<evidence type="ECO:0000313" key="2">
    <source>
        <dbReference type="Proteomes" id="UP000559117"/>
    </source>
</evidence>
<comment type="caution">
    <text evidence="1">The sequence shown here is derived from an EMBL/GenBank/DDBJ whole genome shotgun (WGS) entry which is preliminary data.</text>
</comment>
<dbReference type="InterPro" id="IPR025906">
    <property type="entry name" value="YjfB_motility"/>
</dbReference>
<proteinExistence type="predicted"/>